<name>A0A829Y533_9GAMM</name>
<dbReference type="Gene3D" id="3.90.25.10">
    <property type="entry name" value="UDP-galactose 4-epimerase, domain 1"/>
    <property type="match status" value="1"/>
</dbReference>
<dbReference type="Pfam" id="PF05368">
    <property type="entry name" value="NmrA"/>
    <property type="match status" value="1"/>
</dbReference>
<dbReference type="EMBL" id="BLJN01000001">
    <property type="protein sequence ID" value="GFE78203.1"/>
    <property type="molecule type" value="Genomic_DNA"/>
</dbReference>
<dbReference type="PANTHER" id="PTHR43162">
    <property type="match status" value="1"/>
</dbReference>
<proteinExistence type="predicted"/>
<dbReference type="AlphaFoldDB" id="A0A829Y533"/>
<dbReference type="Gene3D" id="3.40.50.720">
    <property type="entry name" value="NAD(P)-binding Rossmann-like Domain"/>
    <property type="match status" value="1"/>
</dbReference>
<evidence type="ECO:0000259" key="1">
    <source>
        <dbReference type="Pfam" id="PF05368"/>
    </source>
</evidence>
<dbReference type="InterPro" id="IPR051604">
    <property type="entry name" value="Ergot_Alk_Oxidoreductase"/>
</dbReference>
<dbReference type="RefSeq" id="WP_161810132.1">
    <property type="nucleotide sequence ID" value="NZ_BLJN01000001.1"/>
</dbReference>
<comment type="caution">
    <text evidence="2">The sequence shown here is derived from an EMBL/GenBank/DDBJ whole genome shotgun (WGS) entry which is preliminary data.</text>
</comment>
<gene>
    <name evidence="2" type="ORF">GCM10011487_02030</name>
</gene>
<dbReference type="Proteomes" id="UP000445000">
    <property type="component" value="Unassembled WGS sequence"/>
</dbReference>
<evidence type="ECO:0000313" key="3">
    <source>
        <dbReference type="Proteomes" id="UP000445000"/>
    </source>
</evidence>
<reference evidence="3" key="1">
    <citation type="submission" date="2020-01" db="EMBL/GenBank/DDBJ databases">
        <title>'Steroidobacter agaridevorans' sp. nov., agar-degrading bacteria isolated from rhizosphere soils.</title>
        <authorList>
            <person name="Ikenaga M."/>
            <person name="Kataoka M."/>
            <person name="Murouchi A."/>
            <person name="Katsuragi S."/>
            <person name="Sakai M."/>
        </authorList>
    </citation>
    <scope>NUCLEOTIDE SEQUENCE [LARGE SCALE GENOMIC DNA]</scope>
    <source>
        <strain evidence="3">YU21-B</strain>
    </source>
</reference>
<keyword evidence="3" id="KW-1185">Reference proteome</keyword>
<dbReference type="InterPro" id="IPR008030">
    <property type="entry name" value="NmrA-like"/>
</dbReference>
<organism evidence="2 3">
    <name type="scientific">Steroidobacter agaridevorans</name>
    <dbReference type="NCBI Taxonomy" id="2695856"/>
    <lineage>
        <taxon>Bacteria</taxon>
        <taxon>Pseudomonadati</taxon>
        <taxon>Pseudomonadota</taxon>
        <taxon>Gammaproteobacteria</taxon>
        <taxon>Steroidobacterales</taxon>
        <taxon>Steroidobacteraceae</taxon>
        <taxon>Steroidobacter</taxon>
    </lineage>
</organism>
<protein>
    <submittedName>
        <fullName evidence="2">Nucleotide-diphosphate-sugar epimerase</fullName>
    </submittedName>
</protein>
<feature type="domain" description="NmrA-like" evidence="1">
    <location>
        <begin position="3"/>
        <end position="224"/>
    </location>
</feature>
<accession>A0A829Y533</accession>
<dbReference type="SUPFAM" id="SSF51735">
    <property type="entry name" value="NAD(P)-binding Rossmann-fold domains"/>
    <property type="match status" value="1"/>
</dbReference>
<dbReference type="PANTHER" id="PTHR43162:SF1">
    <property type="entry name" value="PRESTALK A DIFFERENTIATION PROTEIN A"/>
    <property type="match status" value="1"/>
</dbReference>
<dbReference type="InterPro" id="IPR036291">
    <property type="entry name" value="NAD(P)-bd_dom_sf"/>
</dbReference>
<sequence>MFLVTDVTGHVGRAVLAELANQPVAVRALLQEPVDLPIKASNIEAVRPDPDDPSSLQRAFEGVEAAFLASGYSPHIAEAHLKMANAAKAAGVKRFVQLSGVGANPQMCCARMLRWLGQAESGVAACPDVAVTRLRPAYMLQLLFEFAPTIAQQGLIAGPFRSNAWSWVDARDVAAVAVAALKDPSHAGRIYTVTGSESLSFPQIADRLSHILGKPVRYHDITANEARGWLQGKGLSPVMIEAKLEYWDACASNMLNVPPNTVVQDVTGRPPRSLEAFVQDYKARFLSASAA</sequence>
<evidence type="ECO:0000313" key="2">
    <source>
        <dbReference type="EMBL" id="GFE78203.1"/>
    </source>
</evidence>